<keyword evidence="2" id="KW-0472">Membrane</keyword>
<evidence type="ECO:0000313" key="3">
    <source>
        <dbReference type="EMBL" id="MBD9700419.1"/>
    </source>
</evidence>
<comment type="similarity">
    <text evidence="1">Belongs to the UPF0749 family.</text>
</comment>
<name>A0ABR9DU14_9MICO</name>
<accession>A0ABR9DU14</accession>
<keyword evidence="4" id="KW-1185">Reference proteome</keyword>
<organism evidence="3 4">
    <name type="scientific">Flavimobilis rhizosphaerae</name>
    <dbReference type="NCBI Taxonomy" id="2775421"/>
    <lineage>
        <taxon>Bacteria</taxon>
        <taxon>Bacillati</taxon>
        <taxon>Actinomycetota</taxon>
        <taxon>Actinomycetes</taxon>
        <taxon>Micrococcales</taxon>
        <taxon>Jonesiaceae</taxon>
        <taxon>Flavimobilis</taxon>
    </lineage>
</organism>
<sequence>MKAGSETRTRPTRPDASMVLLDEVMRRPLDPGYADEAARRRDGTSTRGPRRTLVLTIVAVLLGAGTAAAAVALQPRDSVLTARSVLHDEIVQRSEEADAAAEAILELDARIDALQNAGLGDAYPVLLDGTQRDGAAAGTVAVTGPGLVVTMRDAVPLLGETDSASKRVLDYDLQVVVNSLWSAGAQAIAVNGHRLTATSAIRSAGEAILVDLVGLSSPYTIEAIGDPSTLPAFFARSVGQQHLTVLGSRYAITSDVRREKALALPAGRAAETLLARPVEALGSGASQNRPAGLPTP</sequence>
<dbReference type="InterPro" id="IPR010273">
    <property type="entry name" value="DUF881"/>
</dbReference>
<evidence type="ECO:0000256" key="2">
    <source>
        <dbReference type="SAM" id="Phobius"/>
    </source>
</evidence>
<dbReference type="Gene3D" id="3.30.70.1880">
    <property type="entry name" value="Protein of unknown function DUF881"/>
    <property type="match status" value="1"/>
</dbReference>
<reference evidence="3 4" key="1">
    <citation type="submission" date="2020-09" db="EMBL/GenBank/DDBJ databases">
        <title>Flavimobilis rhizosphaerae sp. nov., isolated from rhizosphere soil of Spartina alterniflora.</title>
        <authorList>
            <person name="Hanqin C."/>
        </authorList>
    </citation>
    <scope>NUCLEOTIDE SEQUENCE [LARGE SCALE GENOMIC DNA]</scope>
    <source>
        <strain evidence="3 4">GY 10621</strain>
    </source>
</reference>
<protein>
    <submittedName>
        <fullName evidence="3">DUF881 domain-containing protein</fullName>
    </submittedName>
</protein>
<dbReference type="RefSeq" id="WP_192281979.1">
    <property type="nucleotide sequence ID" value="NZ_JACZDF010000008.1"/>
</dbReference>
<evidence type="ECO:0000256" key="1">
    <source>
        <dbReference type="ARBA" id="ARBA00009108"/>
    </source>
</evidence>
<keyword evidence="2" id="KW-1133">Transmembrane helix</keyword>
<proteinExistence type="inferred from homology"/>
<gene>
    <name evidence="3" type="ORF">IGS67_13140</name>
</gene>
<dbReference type="Proteomes" id="UP000642107">
    <property type="component" value="Unassembled WGS sequence"/>
</dbReference>
<dbReference type="PANTHER" id="PTHR37313">
    <property type="entry name" value="UPF0749 PROTEIN RV1825"/>
    <property type="match status" value="1"/>
</dbReference>
<comment type="caution">
    <text evidence="3">The sequence shown here is derived from an EMBL/GenBank/DDBJ whole genome shotgun (WGS) entry which is preliminary data.</text>
</comment>
<dbReference type="Pfam" id="PF05949">
    <property type="entry name" value="DUF881"/>
    <property type="match status" value="1"/>
</dbReference>
<dbReference type="EMBL" id="JACZDF010000008">
    <property type="protein sequence ID" value="MBD9700419.1"/>
    <property type="molecule type" value="Genomic_DNA"/>
</dbReference>
<keyword evidence="2" id="KW-0812">Transmembrane</keyword>
<feature type="transmembrane region" description="Helical" evidence="2">
    <location>
        <begin position="53"/>
        <end position="73"/>
    </location>
</feature>
<evidence type="ECO:0000313" key="4">
    <source>
        <dbReference type="Proteomes" id="UP000642107"/>
    </source>
</evidence>
<dbReference type="PANTHER" id="PTHR37313:SF1">
    <property type="entry name" value="UPF0749 PROTEIN RV1823"/>
    <property type="match status" value="1"/>
</dbReference>